<proteinExistence type="predicted"/>
<comment type="caution">
    <text evidence="6">The sequence shown here is derived from an EMBL/GenBank/DDBJ whole genome shotgun (WGS) entry which is preliminary data.</text>
</comment>
<dbReference type="CDD" id="cd17546">
    <property type="entry name" value="REC_hyHK_CKI1_RcsC-like"/>
    <property type="match status" value="1"/>
</dbReference>
<feature type="domain" description="Histidine kinase" evidence="4">
    <location>
        <begin position="1"/>
        <end position="151"/>
    </location>
</feature>
<dbReference type="PANTHER" id="PTHR45339:SF1">
    <property type="entry name" value="HYBRID SIGNAL TRANSDUCTION HISTIDINE KINASE J"/>
    <property type="match status" value="1"/>
</dbReference>
<dbReference type="SMART" id="SM00448">
    <property type="entry name" value="REC"/>
    <property type="match status" value="1"/>
</dbReference>
<evidence type="ECO:0000256" key="2">
    <source>
        <dbReference type="ARBA" id="ARBA00023012"/>
    </source>
</evidence>
<name>A0A6N8JK17_9BACT</name>
<dbReference type="InterPro" id="IPR005467">
    <property type="entry name" value="His_kinase_dom"/>
</dbReference>
<organism evidence="6 7">
    <name type="scientific">Chitinophaga oryziterrae</name>
    <dbReference type="NCBI Taxonomy" id="1031224"/>
    <lineage>
        <taxon>Bacteria</taxon>
        <taxon>Pseudomonadati</taxon>
        <taxon>Bacteroidota</taxon>
        <taxon>Chitinophagia</taxon>
        <taxon>Chitinophagales</taxon>
        <taxon>Chitinophagaceae</taxon>
        <taxon>Chitinophaga</taxon>
    </lineage>
</organism>
<dbReference type="Pfam" id="PF02518">
    <property type="entry name" value="HATPase_c"/>
    <property type="match status" value="1"/>
</dbReference>
<evidence type="ECO:0000256" key="3">
    <source>
        <dbReference type="PROSITE-ProRule" id="PRU00169"/>
    </source>
</evidence>
<dbReference type="PANTHER" id="PTHR45339">
    <property type="entry name" value="HYBRID SIGNAL TRANSDUCTION HISTIDINE KINASE J"/>
    <property type="match status" value="1"/>
</dbReference>
<dbReference type="InterPro" id="IPR001789">
    <property type="entry name" value="Sig_transdc_resp-reg_receiver"/>
</dbReference>
<dbReference type="PROSITE" id="PS50110">
    <property type="entry name" value="RESPONSE_REGULATORY"/>
    <property type="match status" value="1"/>
</dbReference>
<dbReference type="InterPro" id="IPR011006">
    <property type="entry name" value="CheY-like_superfamily"/>
</dbReference>
<dbReference type="SUPFAM" id="SSF55874">
    <property type="entry name" value="ATPase domain of HSP90 chaperone/DNA topoisomerase II/histidine kinase"/>
    <property type="match status" value="1"/>
</dbReference>
<sequence length="285" mass="31631">MYKKDNITFEEIPFSLPALISSIKSSFENVAKEKGIRLRVRRDIEVPDLVIGDPLRLTEVLNKLVSNAMKFTEEGSVTMDISLNNVTPAQVYIDFSVEDTGIGIEDSQKEYIFSGSLSTTKQVLLLQDSDISFHSIPGTGSIFSFCLPFKTIEIPSVKSMTPDNFAGKKVLLAEDDAINRMIATKFMQNWLLKVDYAVTGKEAVAKVKKNNYDLILMDLQMPGLNGYEASQQIRASQITTPIIALTAHAVSEIKSKAIQAGMNDCLGKPFFPDALFKILSQYLIE</sequence>
<keyword evidence="1 3" id="KW-0597">Phosphoprotein</keyword>
<evidence type="ECO:0000313" key="7">
    <source>
        <dbReference type="Proteomes" id="UP000468388"/>
    </source>
</evidence>
<evidence type="ECO:0000256" key="1">
    <source>
        <dbReference type="ARBA" id="ARBA00022553"/>
    </source>
</evidence>
<dbReference type="RefSeq" id="WP_157303516.1">
    <property type="nucleotide sequence ID" value="NZ_BAAAZB010000018.1"/>
</dbReference>
<dbReference type="AlphaFoldDB" id="A0A6N8JK17"/>
<feature type="modified residue" description="4-aspartylphosphate" evidence="3">
    <location>
        <position position="218"/>
    </location>
</feature>
<feature type="domain" description="Response regulatory" evidence="5">
    <location>
        <begin position="169"/>
        <end position="283"/>
    </location>
</feature>
<keyword evidence="2" id="KW-0902">Two-component regulatory system</keyword>
<reference evidence="6 7" key="1">
    <citation type="submission" date="2019-12" db="EMBL/GenBank/DDBJ databases">
        <title>The draft genomic sequence of strain Chitinophaga oryziterrae JCM 16595.</title>
        <authorList>
            <person name="Zhang X."/>
        </authorList>
    </citation>
    <scope>NUCLEOTIDE SEQUENCE [LARGE SCALE GENOMIC DNA]</scope>
    <source>
        <strain evidence="6 7">JCM 16595</strain>
    </source>
</reference>
<dbReference type="Proteomes" id="UP000468388">
    <property type="component" value="Unassembled WGS sequence"/>
</dbReference>
<dbReference type="GO" id="GO:0000160">
    <property type="term" value="P:phosphorelay signal transduction system"/>
    <property type="evidence" value="ECO:0007669"/>
    <property type="project" value="UniProtKB-KW"/>
</dbReference>
<dbReference type="InterPro" id="IPR003594">
    <property type="entry name" value="HATPase_dom"/>
</dbReference>
<dbReference type="Pfam" id="PF00072">
    <property type="entry name" value="Response_reg"/>
    <property type="match status" value="1"/>
</dbReference>
<keyword evidence="7" id="KW-1185">Reference proteome</keyword>
<dbReference type="InterPro" id="IPR036890">
    <property type="entry name" value="HATPase_C_sf"/>
</dbReference>
<dbReference type="SUPFAM" id="SSF52172">
    <property type="entry name" value="CheY-like"/>
    <property type="match status" value="1"/>
</dbReference>
<dbReference type="EMBL" id="WRXO01000012">
    <property type="protein sequence ID" value="MVT44729.1"/>
    <property type="molecule type" value="Genomic_DNA"/>
</dbReference>
<evidence type="ECO:0000313" key="6">
    <source>
        <dbReference type="EMBL" id="MVT44729.1"/>
    </source>
</evidence>
<dbReference type="SMART" id="SM00387">
    <property type="entry name" value="HATPase_c"/>
    <property type="match status" value="1"/>
</dbReference>
<accession>A0A6N8JK17</accession>
<gene>
    <name evidence="6" type="ORF">GO495_29315</name>
</gene>
<evidence type="ECO:0000259" key="5">
    <source>
        <dbReference type="PROSITE" id="PS50110"/>
    </source>
</evidence>
<dbReference type="PROSITE" id="PS50109">
    <property type="entry name" value="HIS_KIN"/>
    <property type="match status" value="1"/>
</dbReference>
<dbReference type="OrthoDB" id="9796457at2"/>
<dbReference type="Gene3D" id="3.40.50.2300">
    <property type="match status" value="1"/>
</dbReference>
<protein>
    <submittedName>
        <fullName evidence="6">Response regulator</fullName>
    </submittedName>
</protein>
<evidence type="ECO:0000259" key="4">
    <source>
        <dbReference type="PROSITE" id="PS50109"/>
    </source>
</evidence>
<dbReference type="Gene3D" id="3.30.565.10">
    <property type="entry name" value="Histidine kinase-like ATPase, C-terminal domain"/>
    <property type="match status" value="1"/>
</dbReference>